<evidence type="ECO:0000256" key="1">
    <source>
        <dbReference type="SAM" id="MobiDB-lite"/>
    </source>
</evidence>
<dbReference type="KEGG" id="cput:CONPUDRAFT_170096"/>
<feature type="compositionally biased region" description="Pro residues" evidence="1">
    <location>
        <begin position="345"/>
        <end position="355"/>
    </location>
</feature>
<evidence type="ECO:0000313" key="3">
    <source>
        <dbReference type="Proteomes" id="UP000053558"/>
    </source>
</evidence>
<dbReference type="Proteomes" id="UP000053558">
    <property type="component" value="Unassembled WGS sequence"/>
</dbReference>
<reference evidence="3" key="1">
    <citation type="journal article" date="2012" name="Science">
        <title>The Paleozoic origin of enzymatic lignin decomposition reconstructed from 31 fungal genomes.</title>
        <authorList>
            <person name="Floudas D."/>
            <person name="Binder M."/>
            <person name="Riley R."/>
            <person name="Barry K."/>
            <person name="Blanchette R.A."/>
            <person name="Henrissat B."/>
            <person name="Martinez A.T."/>
            <person name="Otillar R."/>
            <person name="Spatafora J.W."/>
            <person name="Yadav J.S."/>
            <person name="Aerts A."/>
            <person name="Benoit I."/>
            <person name="Boyd A."/>
            <person name="Carlson A."/>
            <person name="Copeland A."/>
            <person name="Coutinho P.M."/>
            <person name="de Vries R.P."/>
            <person name="Ferreira P."/>
            <person name="Findley K."/>
            <person name="Foster B."/>
            <person name="Gaskell J."/>
            <person name="Glotzer D."/>
            <person name="Gorecki P."/>
            <person name="Heitman J."/>
            <person name="Hesse C."/>
            <person name="Hori C."/>
            <person name="Igarashi K."/>
            <person name="Jurgens J.A."/>
            <person name="Kallen N."/>
            <person name="Kersten P."/>
            <person name="Kohler A."/>
            <person name="Kuees U."/>
            <person name="Kumar T.K.A."/>
            <person name="Kuo A."/>
            <person name="LaButti K."/>
            <person name="Larrondo L.F."/>
            <person name="Lindquist E."/>
            <person name="Ling A."/>
            <person name="Lombard V."/>
            <person name="Lucas S."/>
            <person name="Lundell T."/>
            <person name="Martin R."/>
            <person name="McLaughlin D.J."/>
            <person name="Morgenstern I."/>
            <person name="Morin E."/>
            <person name="Murat C."/>
            <person name="Nagy L.G."/>
            <person name="Nolan M."/>
            <person name="Ohm R.A."/>
            <person name="Patyshakuliyeva A."/>
            <person name="Rokas A."/>
            <person name="Ruiz-Duenas F.J."/>
            <person name="Sabat G."/>
            <person name="Salamov A."/>
            <person name="Samejima M."/>
            <person name="Schmutz J."/>
            <person name="Slot J.C."/>
            <person name="St John F."/>
            <person name="Stenlid J."/>
            <person name="Sun H."/>
            <person name="Sun S."/>
            <person name="Syed K."/>
            <person name="Tsang A."/>
            <person name="Wiebenga A."/>
            <person name="Young D."/>
            <person name="Pisabarro A."/>
            <person name="Eastwood D.C."/>
            <person name="Martin F."/>
            <person name="Cullen D."/>
            <person name="Grigoriev I.V."/>
            <person name="Hibbett D.S."/>
        </authorList>
    </citation>
    <scope>NUCLEOTIDE SEQUENCE [LARGE SCALE GENOMIC DNA]</scope>
    <source>
        <strain evidence="3">RWD-64-598 SS2</strain>
    </source>
</reference>
<organism evidence="2 3">
    <name type="scientific">Coniophora puteana (strain RWD-64-598)</name>
    <name type="common">Brown rot fungus</name>
    <dbReference type="NCBI Taxonomy" id="741705"/>
    <lineage>
        <taxon>Eukaryota</taxon>
        <taxon>Fungi</taxon>
        <taxon>Dikarya</taxon>
        <taxon>Basidiomycota</taxon>
        <taxon>Agaricomycotina</taxon>
        <taxon>Agaricomycetes</taxon>
        <taxon>Agaricomycetidae</taxon>
        <taxon>Boletales</taxon>
        <taxon>Coniophorineae</taxon>
        <taxon>Coniophoraceae</taxon>
        <taxon>Coniophora</taxon>
    </lineage>
</organism>
<name>R7SF34_CONPW</name>
<evidence type="ECO:0000313" key="2">
    <source>
        <dbReference type="EMBL" id="EIW74357.1"/>
    </source>
</evidence>
<dbReference type="GeneID" id="19206384"/>
<dbReference type="OMA" id="HISIPQR"/>
<feature type="region of interest" description="Disordered" evidence="1">
    <location>
        <begin position="344"/>
        <end position="364"/>
    </location>
</feature>
<protein>
    <submittedName>
        <fullName evidence="2">Uncharacterized protein</fullName>
    </submittedName>
</protein>
<dbReference type="EMBL" id="JH711592">
    <property type="protein sequence ID" value="EIW74357.1"/>
    <property type="molecule type" value="Genomic_DNA"/>
</dbReference>
<dbReference type="OrthoDB" id="3260919at2759"/>
<dbReference type="AlphaFoldDB" id="R7SF34"/>
<sequence length="714" mass="79283">MRYSGCVANTTRNPRQKEVAASISSCIVAQKADGVRHHAIYRSREEQEQRLVQVFMFFEQEGGIWAPNASKVHAEQLRHVRNGCLTRPRDDIASDGSRIEGSHKGWNGLNRAQPSGLETISALCHDYVLRRNIRTASRLEDQSEFVQSTFGSHHVRFVDYVARLFNQTCQETKSDSLTCLPTLPTVHSGESFGLVPSHHFLSFGGTIEVKIEDDVRFEVDSTTGMDDRMEALGGTDINVLVPKSGPEVVQNHGTPSHHEIDIPSPCLPGTKETDVKSTHMTAATMETAITEFADKALSSSIVTDGGDSLLAPSLSLSGHTPFPLPPPLHSKLHTHHAPLALAPVEPTPPTIPEPSSPAKRKADTYDLDKVQLKRLHRETTDNASYLRKHDLDCQVVTSVSSAQTPGVSRTLHGYFHSHSVHSSMAACSQLGGAKATFGLPELPPGLTRSEHFFSISTGIDARALRIEGGAEFFLFMDMRAEFKWQSYNMSSKKWVPATDLYNSRLCRLNESNQVPTIAKHPQALLRKLGDIERKVLDRIHTQNFKSKSNSETFWKHHCEAVHLIKEDPDKRSRKPATCTRCLTVMYPGGLSPTGNHKKGVCGDGVRQIRKDNEELPPWPQPQGVFTRGEHFHPAVFLKTVQQVYERTFVRSSGESEVLEAEAFANMVASRTITVEGGHVLFKMYRAFAADASTPDSALTIFNDEKYLRIPYLES</sequence>
<dbReference type="RefSeq" id="XP_007775378.1">
    <property type="nucleotide sequence ID" value="XM_007777188.1"/>
</dbReference>
<proteinExistence type="predicted"/>
<keyword evidence="3" id="KW-1185">Reference proteome</keyword>
<gene>
    <name evidence="2" type="ORF">CONPUDRAFT_170096</name>
</gene>
<accession>R7SF34</accession>